<name>A0AAX4J876_9MICR</name>
<reference evidence="2" key="1">
    <citation type="journal article" date="2024" name="BMC Genomics">
        <title>Functional annotation of a divergent genome using sequence and structure-based similarity.</title>
        <authorList>
            <person name="Svedberg D."/>
            <person name="Winiger R.R."/>
            <person name="Berg A."/>
            <person name="Sharma H."/>
            <person name="Tellgren-Roth C."/>
            <person name="Debrunner-Vossbrinck B.A."/>
            <person name="Vossbrinck C.R."/>
            <person name="Barandun J."/>
        </authorList>
    </citation>
    <scope>NUCLEOTIDE SEQUENCE</scope>
    <source>
        <strain evidence="2">Illinois isolate</strain>
    </source>
</reference>
<dbReference type="EMBL" id="CP142726">
    <property type="protein sequence ID" value="WUR02150.1"/>
    <property type="molecule type" value="Genomic_DNA"/>
</dbReference>
<organism evidence="2 3">
    <name type="scientific">Vairimorpha necatrix</name>
    <dbReference type="NCBI Taxonomy" id="6039"/>
    <lineage>
        <taxon>Eukaryota</taxon>
        <taxon>Fungi</taxon>
        <taxon>Fungi incertae sedis</taxon>
        <taxon>Microsporidia</taxon>
        <taxon>Nosematidae</taxon>
        <taxon>Vairimorpha</taxon>
    </lineage>
</organism>
<keyword evidence="1" id="KW-0732">Signal</keyword>
<proteinExistence type="predicted"/>
<dbReference type="KEGG" id="vnx:VNE69_01089"/>
<evidence type="ECO:0000256" key="1">
    <source>
        <dbReference type="SAM" id="SignalP"/>
    </source>
</evidence>
<sequence>MFLVSILLTINIKKLLASENDGKNMTSESINSNCIEIDYLQNKQNDYEIFKIAKERSILSMIFECMLENLFFPLQMQSSWPKEFNGEEYEITKGDLDFDLYIKAIYDGYNIEEKYSGKNKAIYDLINNLADRTRIFFVELICMDRDLKKLNIFMIKKHLDEFVDIELDKDKNLIIKQIFEDDDVRSAIKNIKNRHKLHINILKEYKKKINMSGFKLKAVSSQSNEACVLKMNQK</sequence>
<dbReference type="AlphaFoldDB" id="A0AAX4J876"/>
<accession>A0AAX4J876</accession>
<gene>
    <name evidence="2" type="ORF">VNE69_01089</name>
</gene>
<dbReference type="Proteomes" id="UP001334084">
    <property type="component" value="Chromosome 1"/>
</dbReference>
<dbReference type="RefSeq" id="XP_065328295.1">
    <property type="nucleotide sequence ID" value="XM_065472223.1"/>
</dbReference>
<feature type="chain" id="PRO_5043679807" evidence="1">
    <location>
        <begin position="18"/>
        <end position="234"/>
    </location>
</feature>
<protein>
    <submittedName>
        <fullName evidence="2">Uncharacterized protein</fullName>
    </submittedName>
</protein>
<dbReference type="GeneID" id="90539954"/>
<evidence type="ECO:0000313" key="2">
    <source>
        <dbReference type="EMBL" id="WUR02150.1"/>
    </source>
</evidence>
<feature type="signal peptide" evidence="1">
    <location>
        <begin position="1"/>
        <end position="17"/>
    </location>
</feature>
<evidence type="ECO:0000313" key="3">
    <source>
        <dbReference type="Proteomes" id="UP001334084"/>
    </source>
</evidence>
<keyword evidence="3" id="KW-1185">Reference proteome</keyword>